<evidence type="ECO:0008006" key="3">
    <source>
        <dbReference type="Google" id="ProtNLM"/>
    </source>
</evidence>
<dbReference type="RefSeq" id="WP_318596392.1">
    <property type="nucleotide sequence ID" value="NZ_JAWSTH010000012.1"/>
</dbReference>
<proteinExistence type="predicted"/>
<protein>
    <recommendedName>
        <fullName evidence="3">YtxH domain-containing protein</fullName>
    </recommendedName>
</protein>
<evidence type="ECO:0000313" key="1">
    <source>
        <dbReference type="EMBL" id="MDW5594135.1"/>
    </source>
</evidence>
<evidence type="ECO:0000313" key="2">
    <source>
        <dbReference type="Proteomes" id="UP001284601"/>
    </source>
</evidence>
<gene>
    <name evidence="1" type="ORF">R7226_07305</name>
</gene>
<dbReference type="Proteomes" id="UP001284601">
    <property type="component" value="Unassembled WGS sequence"/>
</dbReference>
<comment type="caution">
    <text evidence="1">The sequence shown here is derived from an EMBL/GenBank/DDBJ whole genome shotgun (WGS) entry which is preliminary data.</text>
</comment>
<name>A0ABU4HLL6_9ACTN</name>
<organism evidence="1 2">
    <name type="scientific">Conexibacter stalactiti</name>
    <dbReference type="NCBI Taxonomy" id="1940611"/>
    <lineage>
        <taxon>Bacteria</taxon>
        <taxon>Bacillati</taxon>
        <taxon>Actinomycetota</taxon>
        <taxon>Thermoleophilia</taxon>
        <taxon>Solirubrobacterales</taxon>
        <taxon>Conexibacteraceae</taxon>
        <taxon>Conexibacter</taxon>
    </lineage>
</organism>
<sequence length="69" mass="7224">MSILHRKSRWEKMVRPVVDPLSLPKGVKSGVADPPKAVKSGAAAVGGLVGLTLGSALVSTLRHRPRGQT</sequence>
<dbReference type="EMBL" id="JAWSTH010000012">
    <property type="protein sequence ID" value="MDW5594135.1"/>
    <property type="molecule type" value="Genomic_DNA"/>
</dbReference>
<reference evidence="2" key="1">
    <citation type="submission" date="2023-07" db="EMBL/GenBank/DDBJ databases">
        <title>Conexibacter stalactiti sp. nov., isolated from stalactites in a lava cave and emended description of the genus Conexibacter.</title>
        <authorList>
            <person name="Lee S.D."/>
        </authorList>
    </citation>
    <scope>NUCLEOTIDE SEQUENCE [LARGE SCALE GENOMIC DNA]</scope>
    <source>
        <strain evidence="2">KCTC 39840</strain>
    </source>
</reference>
<accession>A0ABU4HLL6</accession>
<keyword evidence="2" id="KW-1185">Reference proteome</keyword>